<name>A0A1L9U127_9EURO</name>
<evidence type="ECO:0000313" key="3">
    <source>
        <dbReference type="Proteomes" id="UP000184356"/>
    </source>
</evidence>
<protein>
    <submittedName>
        <fullName evidence="2">Uncharacterized protein</fullName>
    </submittedName>
</protein>
<dbReference type="EMBL" id="KV878582">
    <property type="protein sequence ID" value="OJJ65406.1"/>
    <property type="molecule type" value="Genomic_DNA"/>
</dbReference>
<evidence type="ECO:0000313" key="2">
    <source>
        <dbReference type="EMBL" id="OJJ65406.1"/>
    </source>
</evidence>
<dbReference type="PANTHER" id="PTHR35394:SF5">
    <property type="entry name" value="DUF3176 DOMAIN-CONTAINING PROTEIN"/>
    <property type="match status" value="1"/>
</dbReference>
<evidence type="ECO:0000256" key="1">
    <source>
        <dbReference type="SAM" id="Phobius"/>
    </source>
</evidence>
<proteinExistence type="predicted"/>
<dbReference type="OrthoDB" id="5376804at2759"/>
<keyword evidence="1" id="KW-0472">Membrane</keyword>
<organism evidence="2 3">
    <name type="scientific">Aspergillus sydowii CBS 593.65</name>
    <dbReference type="NCBI Taxonomy" id="1036612"/>
    <lineage>
        <taxon>Eukaryota</taxon>
        <taxon>Fungi</taxon>
        <taxon>Dikarya</taxon>
        <taxon>Ascomycota</taxon>
        <taxon>Pezizomycotina</taxon>
        <taxon>Eurotiomycetes</taxon>
        <taxon>Eurotiomycetidae</taxon>
        <taxon>Eurotiales</taxon>
        <taxon>Aspergillaceae</taxon>
        <taxon>Aspergillus</taxon>
        <taxon>Aspergillus subgen. Nidulantes</taxon>
    </lineage>
</organism>
<keyword evidence="1" id="KW-0812">Transmembrane</keyword>
<dbReference type="InterPro" id="IPR021514">
    <property type="entry name" value="DUF3176"/>
</dbReference>
<dbReference type="Pfam" id="PF11374">
    <property type="entry name" value="DUF3176"/>
    <property type="match status" value="1"/>
</dbReference>
<feature type="transmembrane region" description="Helical" evidence="1">
    <location>
        <begin position="538"/>
        <end position="560"/>
    </location>
</feature>
<accession>A0A1L9U127</accession>
<keyword evidence="3" id="KW-1185">Reference proteome</keyword>
<keyword evidence="1" id="KW-1133">Transmembrane helix</keyword>
<dbReference type="GeneID" id="63767592"/>
<dbReference type="Proteomes" id="UP000184356">
    <property type="component" value="Unassembled WGS sequence"/>
</dbReference>
<dbReference type="PANTHER" id="PTHR35394">
    <property type="entry name" value="DUF3176 DOMAIN-CONTAINING PROTEIN"/>
    <property type="match status" value="1"/>
</dbReference>
<dbReference type="AlphaFoldDB" id="A0A1L9U127"/>
<dbReference type="VEuPathDB" id="FungiDB:ASPSYDRAFT_85376"/>
<gene>
    <name evidence="2" type="ORF">ASPSYDRAFT_85376</name>
</gene>
<sequence>MPVGEGLSSATNNKEGQDVNYQVLLDGACSSESSRAKPTRKRCVWSSWKSFMLDSWVLEIVSMIFSTACFIAIVAVLIAFNGKRRPNISYDLSLNTIVSMLATACKSSLVFAVGEAISQLKWVWFQDRKELVAMQVFEDSSRGPLGSITLLGHHKGRSVVSLGAIILILMLAFDPFIQQVLRYPTESIAEQPQTTNTTGSENLAFAPQIKYFDSANVSKTDWNGASYLGVWSSDFGIQPQCPSGNCTWPIYKSLAMCNKCADLTSVATLNCPTPEWNSTGNASGSYSGKCEVVLPQGHSSATTVTLNVADGTISNTDLQTAMIWEVYNEDDKYDNKTYLNINRPQMVLAEASLGLDDDKIANQSNMVPGIYIEHVTECAISYCIQDFDISVHNGYTTLQKGSSDFGQLLSLNNSLTGITTLCWAPSGTPSDVRIYTSTIGNESIGLNTSDFVFCGFNSLSSDAFTGTKLDRYFIADGNEYSKTPARATPANVARVMRMGLNLTMEQTSAAWTQMGLQNTNITIVGTMYNTEIMVKVQWLWLILPASLVLGSNIFLTLTILKSKTRVPWKSSVLALLFHGINHVDRDEHSTNSGMQTVAENLYVKLQYCDSDGRVMLSGR</sequence>
<dbReference type="STRING" id="1036612.A0A1L9U127"/>
<feature type="transmembrane region" description="Helical" evidence="1">
    <location>
        <begin position="56"/>
        <end position="80"/>
    </location>
</feature>
<feature type="transmembrane region" description="Helical" evidence="1">
    <location>
        <begin position="159"/>
        <end position="177"/>
    </location>
</feature>
<reference evidence="3" key="1">
    <citation type="journal article" date="2017" name="Genome Biol.">
        <title>Comparative genomics reveals high biological diversity and specific adaptations in the industrially and medically important fungal genus Aspergillus.</title>
        <authorList>
            <person name="de Vries R.P."/>
            <person name="Riley R."/>
            <person name="Wiebenga A."/>
            <person name="Aguilar-Osorio G."/>
            <person name="Amillis S."/>
            <person name="Uchima C.A."/>
            <person name="Anderluh G."/>
            <person name="Asadollahi M."/>
            <person name="Askin M."/>
            <person name="Barry K."/>
            <person name="Battaglia E."/>
            <person name="Bayram O."/>
            <person name="Benocci T."/>
            <person name="Braus-Stromeyer S.A."/>
            <person name="Caldana C."/>
            <person name="Canovas D."/>
            <person name="Cerqueira G.C."/>
            <person name="Chen F."/>
            <person name="Chen W."/>
            <person name="Choi C."/>
            <person name="Clum A."/>
            <person name="Dos Santos R.A."/>
            <person name="Damasio A.R."/>
            <person name="Diallinas G."/>
            <person name="Emri T."/>
            <person name="Fekete E."/>
            <person name="Flipphi M."/>
            <person name="Freyberg S."/>
            <person name="Gallo A."/>
            <person name="Gournas C."/>
            <person name="Habgood R."/>
            <person name="Hainaut M."/>
            <person name="Harispe M.L."/>
            <person name="Henrissat B."/>
            <person name="Hilden K.S."/>
            <person name="Hope R."/>
            <person name="Hossain A."/>
            <person name="Karabika E."/>
            <person name="Karaffa L."/>
            <person name="Karanyi Z."/>
            <person name="Krasevec N."/>
            <person name="Kuo A."/>
            <person name="Kusch H."/>
            <person name="LaButti K."/>
            <person name="Lagendijk E.L."/>
            <person name="Lapidus A."/>
            <person name="Levasseur A."/>
            <person name="Lindquist E."/>
            <person name="Lipzen A."/>
            <person name="Logrieco A.F."/>
            <person name="MacCabe A."/>
            <person name="Maekelae M.R."/>
            <person name="Malavazi I."/>
            <person name="Melin P."/>
            <person name="Meyer V."/>
            <person name="Mielnichuk N."/>
            <person name="Miskei M."/>
            <person name="Molnar A.P."/>
            <person name="Mule G."/>
            <person name="Ngan C.Y."/>
            <person name="Orejas M."/>
            <person name="Orosz E."/>
            <person name="Ouedraogo J.P."/>
            <person name="Overkamp K.M."/>
            <person name="Park H.-S."/>
            <person name="Perrone G."/>
            <person name="Piumi F."/>
            <person name="Punt P.J."/>
            <person name="Ram A.F."/>
            <person name="Ramon A."/>
            <person name="Rauscher S."/>
            <person name="Record E."/>
            <person name="Riano-Pachon D.M."/>
            <person name="Robert V."/>
            <person name="Roehrig J."/>
            <person name="Ruller R."/>
            <person name="Salamov A."/>
            <person name="Salih N.S."/>
            <person name="Samson R.A."/>
            <person name="Sandor E."/>
            <person name="Sanguinetti M."/>
            <person name="Schuetze T."/>
            <person name="Sepcic K."/>
            <person name="Shelest E."/>
            <person name="Sherlock G."/>
            <person name="Sophianopoulou V."/>
            <person name="Squina F.M."/>
            <person name="Sun H."/>
            <person name="Susca A."/>
            <person name="Todd R.B."/>
            <person name="Tsang A."/>
            <person name="Unkles S.E."/>
            <person name="van de Wiele N."/>
            <person name="van Rossen-Uffink D."/>
            <person name="Oliveira J.V."/>
            <person name="Vesth T.C."/>
            <person name="Visser J."/>
            <person name="Yu J.-H."/>
            <person name="Zhou M."/>
            <person name="Andersen M.R."/>
            <person name="Archer D.B."/>
            <person name="Baker S.E."/>
            <person name="Benoit I."/>
            <person name="Brakhage A.A."/>
            <person name="Braus G.H."/>
            <person name="Fischer R."/>
            <person name="Frisvad J.C."/>
            <person name="Goldman G.H."/>
            <person name="Houbraken J."/>
            <person name="Oakley B."/>
            <person name="Pocsi I."/>
            <person name="Scazzocchio C."/>
            <person name="Seiboth B."/>
            <person name="vanKuyk P.A."/>
            <person name="Wortman J."/>
            <person name="Dyer P.S."/>
            <person name="Grigoriev I.V."/>
        </authorList>
    </citation>
    <scope>NUCLEOTIDE SEQUENCE [LARGE SCALE GENOMIC DNA]</scope>
    <source>
        <strain evidence="3">CBS 593.65</strain>
    </source>
</reference>
<dbReference type="RefSeq" id="XP_040709212.1">
    <property type="nucleotide sequence ID" value="XM_040851519.1"/>
</dbReference>